<accession>A0ABU2LS84</accession>
<dbReference type="Pfam" id="PF00496">
    <property type="entry name" value="SBP_bac_5"/>
    <property type="match status" value="1"/>
</dbReference>
<dbReference type="Gene3D" id="3.40.190.10">
    <property type="entry name" value="Periplasmic binding protein-like II"/>
    <property type="match status" value="1"/>
</dbReference>
<proteinExistence type="predicted"/>
<organism evidence="3 4">
    <name type="scientific">Streptomyces millisiae</name>
    <dbReference type="NCBI Taxonomy" id="3075542"/>
    <lineage>
        <taxon>Bacteria</taxon>
        <taxon>Bacillati</taxon>
        <taxon>Actinomycetota</taxon>
        <taxon>Actinomycetes</taxon>
        <taxon>Kitasatosporales</taxon>
        <taxon>Streptomycetaceae</taxon>
        <taxon>Streptomyces</taxon>
    </lineage>
</organism>
<dbReference type="InterPro" id="IPR039424">
    <property type="entry name" value="SBP_5"/>
</dbReference>
<evidence type="ECO:0000313" key="3">
    <source>
        <dbReference type="EMBL" id="MDT0320454.1"/>
    </source>
</evidence>
<feature type="domain" description="Solute-binding protein family 5" evidence="2">
    <location>
        <begin position="102"/>
        <end position="484"/>
    </location>
</feature>
<dbReference type="PANTHER" id="PTHR30290:SF65">
    <property type="entry name" value="MONOACYL PHOSPHATIDYLINOSITOL TETRAMANNOSIDE-BINDING PROTEIN LPQW-RELATED"/>
    <property type="match status" value="1"/>
</dbReference>
<protein>
    <submittedName>
        <fullName evidence="3">ABC transporter family substrate-binding protein</fullName>
    </submittedName>
</protein>
<dbReference type="PIRSF" id="PIRSF002741">
    <property type="entry name" value="MppA"/>
    <property type="match status" value="1"/>
</dbReference>
<evidence type="ECO:0000256" key="1">
    <source>
        <dbReference type="SAM" id="SignalP"/>
    </source>
</evidence>
<dbReference type="InterPro" id="IPR000914">
    <property type="entry name" value="SBP_5_dom"/>
</dbReference>
<dbReference type="EMBL" id="JAVREM010000024">
    <property type="protein sequence ID" value="MDT0320454.1"/>
    <property type="molecule type" value="Genomic_DNA"/>
</dbReference>
<gene>
    <name evidence="3" type="ORF">RNC47_19130</name>
</gene>
<dbReference type="SUPFAM" id="SSF53850">
    <property type="entry name" value="Periplasmic binding protein-like II"/>
    <property type="match status" value="1"/>
</dbReference>
<dbReference type="PROSITE" id="PS51257">
    <property type="entry name" value="PROKAR_LIPOPROTEIN"/>
    <property type="match status" value="1"/>
</dbReference>
<dbReference type="CDD" id="cd08501">
    <property type="entry name" value="PBP2_Lpqw"/>
    <property type="match status" value="1"/>
</dbReference>
<dbReference type="Proteomes" id="UP001183420">
    <property type="component" value="Unassembled WGS sequence"/>
</dbReference>
<sequence>MTRFGRTSKIAAALLGGALVLSACGGGDDESGNENENESSGSGGTVTYAMAQPWQSYNNTTAGANTVANGQVMEQVLSGFWTFGDSDGQPIPNEDFGTFEMVSEDPLTVDYTINEAAVWSDGTPIDCDDILLWWTAQSGAFDGLFSAVGTQGVEDTAQPECEPGGKSFTLLYDQPYADWLTAGPGHGNTAIQPAHIVSEQGGFASEEEFIAALQGDDPAALEAAAEFYNNGWVIEGALPDPALIPSSGPYVISGYEANQSVTLTRNENWWGEEPANDSIVFRTIADEEQVQALQNGEVDIIEPQPTVDIAQQIQSASGVENEVGEEYTYEHLDFNFNAGPFAESIELRRAFALCVPYEDLVVNLIQPVVPDAEVKRVRNVAPWDPGYQEAVDASQASIDEYGTTDIDASRAILEAENAVGTTVRLGTLENQRRLDAGALIEASCEQAGFEVEFEPATDFFDTTGALAENRFDVAMFAWAGSPDRSGWNSTYRTVSECSPEGKGNNNGCYSSPEMDELLDQVLRTSDQAEAIELTAQIEALLWEDMVTIPLYQHPGITAWNGAVANVIPNPSQNGITWNADQWARS</sequence>
<feature type="signal peptide" evidence="1">
    <location>
        <begin position="1"/>
        <end position="23"/>
    </location>
</feature>
<reference evidence="4" key="1">
    <citation type="submission" date="2023-07" db="EMBL/GenBank/DDBJ databases">
        <title>30 novel species of actinomycetes from the DSMZ collection.</title>
        <authorList>
            <person name="Nouioui I."/>
        </authorList>
    </citation>
    <scope>NUCLEOTIDE SEQUENCE [LARGE SCALE GENOMIC DNA]</scope>
    <source>
        <strain evidence="4">DSM 44918</strain>
    </source>
</reference>
<evidence type="ECO:0000259" key="2">
    <source>
        <dbReference type="Pfam" id="PF00496"/>
    </source>
</evidence>
<dbReference type="PANTHER" id="PTHR30290">
    <property type="entry name" value="PERIPLASMIC BINDING COMPONENT OF ABC TRANSPORTER"/>
    <property type="match status" value="1"/>
</dbReference>
<keyword evidence="1" id="KW-0732">Signal</keyword>
<dbReference type="InterPro" id="IPR030678">
    <property type="entry name" value="Peptide/Ni-bd"/>
</dbReference>
<name>A0ABU2LS84_9ACTN</name>
<comment type="caution">
    <text evidence="3">The sequence shown here is derived from an EMBL/GenBank/DDBJ whole genome shotgun (WGS) entry which is preliminary data.</text>
</comment>
<keyword evidence="4" id="KW-1185">Reference proteome</keyword>
<evidence type="ECO:0000313" key="4">
    <source>
        <dbReference type="Proteomes" id="UP001183420"/>
    </source>
</evidence>
<dbReference type="Gene3D" id="3.10.105.10">
    <property type="entry name" value="Dipeptide-binding Protein, Domain 3"/>
    <property type="match status" value="1"/>
</dbReference>
<dbReference type="RefSeq" id="WP_311600343.1">
    <property type="nucleotide sequence ID" value="NZ_JAVREM010000024.1"/>
</dbReference>
<feature type="chain" id="PRO_5045174581" evidence="1">
    <location>
        <begin position="24"/>
        <end position="585"/>
    </location>
</feature>